<evidence type="ECO:0008006" key="5">
    <source>
        <dbReference type="Google" id="ProtNLM"/>
    </source>
</evidence>
<dbReference type="GO" id="GO:0006302">
    <property type="term" value="P:double-strand break repair"/>
    <property type="evidence" value="ECO:0007669"/>
    <property type="project" value="InterPro"/>
</dbReference>
<dbReference type="GO" id="GO:0045739">
    <property type="term" value="P:positive regulation of DNA repair"/>
    <property type="evidence" value="ECO:0007669"/>
    <property type="project" value="TreeGrafter"/>
</dbReference>
<dbReference type="GO" id="GO:0070530">
    <property type="term" value="F:K63-linked polyubiquitin modification-dependent protein binding"/>
    <property type="evidence" value="ECO:0007669"/>
    <property type="project" value="InterPro"/>
</dbReference>
<feature type="signal peptide" evidence="2">
    <location>
        <begin position="1"/>
        <end position="17"/>
    </location>
</feature>
<dbReference type="InterPro" id="IPR038868">
    <property type="entry name" value="RAP80"/>
</dbReference>
<reference evidence="3 4" key="1">
    <citation type="journal article" date="2023" name="Mol. Biol. Evol.">
        <title>Genomics of Secondarily Temperate Adaptation in the Only Non-Antarctic Icefish.</title>
        <authorList>
            <person name="Rivera-Colon A.G."/>
            <person name="Rayamajhi N."/>
            <person name="Minhas B.F."/>
            <person name="Madrigal G."/>
            <person name="Bilyk K.T."/>
            <person name="Yoon V."/>
            <person name="Hune M."/>
            <person name="Gregory S."/>
            <person name="Cheng C.H.C."/>
            <person name="Catchen J.M."/>
        </authorList>
    </citation>
    <scope>NUCLEOTIDE SEQUENCE [LARGE SCALE GENOMIC DNA]</scope>
    <source>
        <strain evidence="3">JC2023a</strain>
    </source>
</reference>
<keyword evidence="2" id="KW-0732">Signal</keyword>
<evidence type="ECO:0000313" key="3">
    <source>
        <dbReference type="EMBL" id="KAK5887895.1"/>
    </source>
</evidence>
<sequence>MLIITLFVLALRPSTSPTSSGRQQLVATERRLQPISSEPAEGPTVSYYWGVPFCPRGLDPDKYTQVIMAQMEVYEKSLKQAQRFLLRKAEWGGAVLPQPEKSPSPESAPESPPQLVQRRSGLRLKGKKVFEEDDFCPAEAEEADEEKQEDEGESKEEEKQEKKAKKAEEGGHVDTDEDCEVCPETQLSGNDDDSTQDLMMGTSAGVASECKISPERPEVEVILQVDSPAEAERQEEMEVEAPVDKKTIVPVSSSDVGGRHEKRTEELDPDVEEIKYRVLQRSSSPELEPEDRVDCPICQSSFPLTQIERHAAYCDGEEGARKPEKDCFQVSLKPRRKRPRLAEASSAETGEPSNTSIKIQEKCYICQKAVPLRDYSRHTELCIQRQSSNCQSNAAKGNLLSALEKTESRDSEAVPSGSKLPQREVIDLRDDDDEEEEGDSVSVLRISNSPIRSFTPISEATGCLIDFKKQYRGKKPRQRRK</sequence>
<dbReference type="EMBL" id="JAULUE010002058">
    <property type="protein sequence ID" value="KAK5887895.1"/>
    <property type="molecule type" value="Genomic_DNA"/>
</dbReference>
<comment type="caution">
    <text evidence="3">The sequence shown here is derived from an EMBL/GenBank/DDBJ whole genome shotgun (WGS) entry which is preliminary data.</text>
</comment>
<accession>A0AAN8BPV0</accession>
<feature type="chain" id="PRO_5042877326" description="Ubiquitin interaction motif-containing protein 1" evidence="2">
    <location>
        <begin position="18"/>
        <end position="481"/>
    </location>
</feature>
<proteinExistence type="predicted"/>
<protein>
    <recommendedName>
        <fullName evidence="5">Ubiquitin interaction motif-containing protein 1</fullName>
    </recommendedName>
</protein>
<dbReference type="GO" id="GO:0070531">
    <property type="term" value="C:BRCA1-A complex"/>
    <property type="evidence" value="ECO:0007669"/>
    <property type="project" value="InterPro"/>
</dbReference>
<feature type="compositionally biased region" description="Polar residues" evidence="1">
    <location>
        <begin position="346"/>
        <end position="355"/>
    </location>
</feature>
<dbReference type="PANTHER" id="PTHR15932">
    <property type="entry name" value="UBIQUITIN INTERACTION MOTIF-CONTAINING PROTEIN 1"/>
    <property type="match status" value="1"/>
</dbReference>
<dbReference type="GO" id="GO:0042393">
    <property type="term" value="F:histone binding"/>
    <property type="evidence" value="ECO:0007669"/>
    <property type="project" value="TreeGrafter"/>
</dbReference>
<keyword evidence="4" id="KW-1185">Reference proteome</keyword>
<evidence type="ECO:0000256" key="1">
    <source>
        <dbReference type="SAM" id="MobiDB-lite"/>
    </source>
</evidence>
<dbReference type="AlphaFoldDB" id="A0AAN8BPV0"/>
<feature type="compositionally biased region" description="Basic and acidic residues" evidence="1">
    <location>
        <begin position="257"/>
        <end position="269"/>
    </location>
</feature>
<evidence type="ECO:0000313" key="4">
    <source>
        <dbReference type="Proteomes" id="UP001335648"/>
    </source>
</evidence>
<feature type="compositionally biased region" description="Acidic residues" evidence="1">
    <location>
        <begin position="131"/>
        <end position="155"/>
    </location>
</feature>
<feature type="compositionally biased region" description="Basic and acidic residues" evidence="1">
    <location>
        <begin position="156"/>
        <end position="174"/>
    </location>
</feature>
<name>A0AAN8BPV0_9TELE</name>
<feature type="region of interest" description="Disordered" evidence="1">
    <location>
        <begin position="404"/>
        <end position="444"/>
    </location>
</feature>
<evidence type="ECO:0000256" key="2">
    <source>
        <dbReference type="SAM" id="SignalP"/>
    </source>
</evidence>
<feature type="region of interest" description="Disordered" evidence="1">
    <location>
        <begin position="318"/>
        <end position="355"/>
    </location>
</feature>
<organism evidence="3 4">
    <name type="scientific">Champsocephalus esox</name>
    <name type="common">pike icefish</name>
    <dbReference type="NCBI Taxonomy" id="159716"/>
    <lineage>
        <taxon>Eukaryota</taxon>
        <taxon>Metazoa</taxon>
        <taxon>Chordata</taxon>
        <taxon>Craniata</taxon>
        <taxon>Vertebrata</taxon>
        <taxon>Euteleostomi</taxon>
        <taxon>Actinopterygii</taxon>
        <taxon>Neopterygii</taxon>
        <taxon>Teleostei</taxon>
        <taxon>Neoteleostei</taxon>
        <taxon>Acanthomorphata</taxon>
        <taxon>Eupercaria</taxon>
        <taxon>Perciformes</taxon>
        <taxon>Notothenioidei</taxon>
        <taxon>Channichthyidae</taxon>
        <taxon>Champsocephalus</taxon>
    </lineage>
</organism>
<feature type="compositionally biased region" description="Basic and acidic residues" evidence="1">
    <location>
        <begin position="318"/>
        <end position="327"/>
    </location>
</feature>
<feature type="region of interest" description="Disordered" evidence="1">
    <location>
        <begin position="95"/>
        <end position="199"/>
    </location>
</feature>
<feature type="compositionally biased region" description="Basic and acidic residues" evidence="1">
    <location>
        <begin position="230"/>
        <end position="247"/>
    </location>
</feature>
<dbReference type="PANTHER" id="PTHR15932:SF2">
    <property type="entry name" value="BRCA1-A COMPLEX SUBUNIT RAP80"/>
    <property type="match status" value="1"/>
</dbReference>
<dbReference type="CDD" id="cd20912">
    <property type="entry name" value="AIR_RAP80-like"/>
    <property type="match status" value="1"/>
</dbReference>
<feature type="compositionally biased region" description="Acidic residues" evidence="1">
    <location>
        <begin position="429"/>
        <end position="439"/>
    </location>
</feature>
<gene>
    <name evidence="3" type="ORF">CesoFtcFv8_016453</name>
</gene>
<feature type="region of interest" description="Disordered" evidence="1">
    <location>
        <begin position="229"/>
        <end position="269"/>
    </location>
</feature>
<dbReference type="Proteomes" id="UP001335648">
    <property type="component" value="Unassembled WGS sequence"/>
</dbReference>
<feature type="compositionally biased region" description="Low complexity" evidence="1">
    <location>
        <begin position="97"/>
        <end position="109"/>
    </location>
</feature>